<organism evidence="6 7">
    <name type="scientific">Phytophthora lilii</name>
    <dbReference type="NCBI Taxonomy" id="2077276"/>
    <lineage>
        <taxon>Eukaryota</taxon>
        <taxon>Sar</taxon>
        <taxon>Stramenopiles</taxon>
        <taxon>Oomycota</taxon>
        <taxon>Peronosporomycetes</taxon>
        <taxon>Peronosporales</taxon>
        <taxon>Peronosporaceae</taxon>
        <taxon>Phytophthora</taxon>
    </lineage>
</organism>
<feature type="transmembrane region" description="Helical" evidence="5">
    <location>
        <begin position="192"/>
        <end position="215"/>
    </location>
</feature>
<proteinExistence type="predicted"/>
<dbReference type="PANTHER" id="PTHR43184:SF12">
    <property type="entry name" value="SUGAR PHOSPHATE EXCHANGER 3"/>
    <property type="match status" value="1"/>
</dbReference>
<keyword evidence="2 5" id="KW-0812">Transmembrane</keyword>
<dbReference type="OrthoDB" id="3639251at2759"/>
<protein>
    <submittedName>
        <fullName evidence="6">Unnamed protein product</fullName>
    </submittedName>
</protein>
<keyword evidence="3 5" id="KW-1133">Transmembrane helix</keyword>
<reference evidence="6" key="1">
    <citation type="submission" date="2023-04" db="EMBL/GenBank/DDBJ databases">
        <title>Phytophthora lilii NBRC 32176.</title>
        <authorList>
            <person name="Ichikawa N."/>
            <person name="Sato H."/>
            <person name="Tonouchi N."/>
        </authorList>
    </citation>
    <scope>NUCLEOTIDE SEQUENCE</scope>
    <source>
        <strain evidence="6">NBRC 32176</strain>
    </source>
</reference>
<feature type="transmembrane region" description="Helical" evidence="5">
    <location>
        <begin position="102"/>
        <end position="124"/>
    </location>
</feature>
<comment type="subcellular location">
    <subcellularLocation>
        <location evidence="1">Membrane</location>
        <topology evidence="1">Multi-pass membrane protein</topology>
    </subcellularLocation>
</comment>
<evidence type="ECO:0000256" key="1">
    <source>
        <dbReference type="ARBA" id="ARBA00004141"/>
    </source>
</evidence>
<evidence type="ECO:0000313" key="7">
    <source>
        <dbReference type="Proteomes" id="UP001165083"/>
    </source>
</evidence>
<dbReference type="PANTHER" id="PTHR43184">
    <property type="entry name" value="MAJOR FACILITATOR SUPERFAMILY TRANSPORTER 16, ISOFORM B"/>
    <property type="match status" value="1"/>
</dbReference>
<evidence type="ECO:0000256" key="5">
    <source>
        <dbReference type="SAM" id="Phobius"/>
    </source>
</evidence>
<dbReference type="GO" id="GO:0005789">
    <property type="term" value="C:endoplasmic reticulum membrane"/>
    <property type="evidence" value="ECO:0007669"/>
    <property type="project" value="TreeGrafter"/>
</dbReference>
<keyword evidence="4 5" id="KW-0472">Membrane</keyword>
<feature type="transmembrane region" description="Helical" evidence="5">
    <location>
        <begin position="62"/>
        <end position="82"/>
    </location>
</feature>
<dbReference type="EMBL" id="BSXW01000008">
    <property type="protein sequence ID" value="GMF09307.1"/>
    <property type="molecule type" value="Genomic_DNA"/>
</dbReference>
<feature type="transmembrane region" description="Helical" evidence="5">
    <location>
        <begin position="136"/>
        <end position="153"/>
    </location>
</feature>
<comment type="caution">
    <text evidence="6">The sequence shown here is derived from an EMBL/GenBank/DDBJ whole genome shotgun (WGS) entry which is preliminary data.</text>
</comment>
<evidence type="ECO:0000256" key="4">
    <source>
        <dbReference type="ARBA" id="ARBA00023136"/>
    </source>
</evidence>
<evidence type="ECO:0000313" key="6">
    <source>
        <dbReference type="EMBL" id="GMF09307.1"/>
    </source>
</evidence>
<evidence type="ECO:0000256" key="2">
    <source>
        <dbReference type="ARBA" id="ARBA00022692"/>
    </source>
</evidence>
<dbReference type="Proteomes" id="UP001165083">
    <property type="component" value="Unassembled WGS sequence"/>
</dbReference>
<feature type="transmembrane region" description="Helical" evidence="5">
    <location>
        <begin position="227"/>
        <end position="248"/>
    </location>
</feature>
<dbReference type="AlphaFoldDB" id="A0A9W6TAU3"/>
<dbReference type="InterPro" id="IPR036259">
    <property type="entry name" value="MFS_trans_sf"/>
</dbReference>
<evidence type="ECO:0000256" key="3">
    <source>
        <dbReference type="ARBA" id="ARBA00022989"/>
    </source>
</evidence>
<keyword evidence="7" id="KW-1185">Reference proteome</keyword>
<gene>
    <name evidence="6" type="ORF">Plil01_000022100</name>
</gene>
<feature type="transmembrane region" description="Helical" evidence="5">
    <location>
        <begin position="159"/>
        <end position="180"/>
    </location>
</feature>
<sequence length="308" mass="33570">MALIISCYVKSSPADTHNYSGEVLPTTSTLMNNQRISSSDDDEENDFYLTPKQQMQQLMRNYTFLGYLGAVFFLCWARDGFLNWFFSFFEAIRDDPLTSSDTAIIGGAWTMGGFVGGILCGWLSDVIFHSDRIMPIFIFSLLQAIVLGVIYLMSATCSVMMLGGLIFLSSVFLLGNYTLLSYTVPSDLSQDIAAGAAGVMTVVGYFSTGLSGAVMGNVISNGGYAEWAFSLMVSSVLAGVFTLLGSYFSEEGMMMTKEQAADTPLPEEFEEMTPLALASISSRRASIVRLNGDFIVSPIPLRRKSSVL</sequence>
<dbReference type="Gene3D" id="1.20.1250.20">
    <property type="entry name" value="MFS general substrate transporter like domains"/>
    <property type="match status" value="1"/>
</dbReference>
<accession>A0A9W6TAU3</accession>
<name>A0A9W6TAU3_9STRA</name>
<dbReference type="SUPFAM" id="SSF103473">
    <property type="entry name" value="MFS general substrate transporter"/>
    <property type="match status" value="1"/>
</dbReference>